<evidence type="ECO:0000256" key="2">
    <source>
        <dbReference type="ARBA" id="ARBA00009347"/>
    </source>
</evidence>
<dbReference type="Gene3D" id="1.20.140.10">
    <property type="entry name" value="Butyryl-CoA Dehydrogenase, subunit A, domain 3"/>
    <property type="match status" value="1"/>
</dbReference>
<proteinExistence type="inferred from homology"/>
<dbReference type="PANTHER" id="PTHR43292">
    <property type="entry name" value="ACYL-COA DEHYDROGENASE"/>
    <property type="match status" value="1"/>
</dbReference>
<dbReference type="InterPro" id="IPR037069">
    <property type="entry name" value="AcylCoA_DH/ox_N_sf"/>
</dbReference>
<feature type="domain" description="Acyl-CoA dehydrogenase/oxidase N-terminal" evidence="8">
    <location>
        <begin position="5"/>
        <end position="106"/>
    </location>
</feature>
<dbReference type="Pfam" id="PF00441">
    <property type="entry name" value="Acyl-CoA_dh_1"/>
    <property type="match status" value="1"/>
</dbReference>
<evidence type="ECO:0000313" key="12">
    <source>
        <dbReference type="EMBL" id="CAB5032817.1"/>
    </source>
</evidence>
<dbReference type="GO" id="GO:0050660">
    <property type="term" value="F:flavin adenine dinucleotide binding"/>
    <property type="evidence" value="ECO:0007669"/>
    <property type="project" value="InterPro"/>
</dbReference>
<dbReference type="EMBL" id="CAEZZP010000053">
    <property type="protein sequence ID" value="CAB4773345.1"/>
    <property type="molecule type" value="Genomic_DNA"/>
</dbReference>
<evidence type="ECO:0000256" key="4">
    <source>
        <dbReference type="ARBA" id="ARBA00022827"/>
    </source>
</evidence>
<accession>A0A6J7RVC6</accession>
<dbReference type="InterPro" id="IPR009075">
    <property type="entry name" value="AcylCo_DH/oxidase_C"/>
</dbReference>
<evidence type="ECO:0000313" key="11">
    <source>
        <dbReference type="EMBL" id="CAB4911205.1"/>
    </source>
</evidence>
<name>A0A6J7RVC6_9ZZZZ</name>
<evidence type="ECO:0000259" key="8">
    <source>
        <dbReference type="Pfam" id="PF02771"/>
    </source>
</evidence>
<dbReference type="SUPFAM" id="SSF56645">
    <property type="entry name" value="Acyl-CoA dehydrogenase NM domain-like"/>
    <property type="match status" value="1"/>
</dbReference>
<evidence type="ECO:0000256" key="5">
    <source>
        <dbReference type="ARBA" id="ARBA00023002"/>
    </source>
</evidence>
<evidence type="ECO:0000313" key="10">
    <source>
        <dbReference type="EMBL" id="CAB4773345.1"/>
    </source>
</evidence>
<gene>
    <name evidence="9" type="ORF">UFOPK2658_01409</name>
    <name evidence="10" type="ORF">UFOPK2880_00949</name>
    <name evidence="11" type="ORF">UFOPK3494_01535</name>
    <name evidence="12" type="ORF">UFOPK4134_01187</name>
</gene>
<dbReference type="InterPro" id="IPR036250">
    <property type="entry name" value="AcylCo_DH-like_C"/>
</dbReference>
<dbReference type="Pfam" id="PF02771">
    <property type="entry name" value="Acyl-CoA_dh_N"/>
    <property type="match status" value="1"/>
</dbReference>
<dbReference type="EMBL" id="CAEZYH010000072">
    <property type="protein sequence ID" value="CAB4726226.1"/>
    <property type="molecule type" value="Genomic_DNA"/>
</dbReference>
<dbReference type="GO" id="GO:0005886">
    <property type="term" value="C:plasma membrane"/>
    <property type="evidence" value="ECO:0007669"/>
    <property type="project" value="TreeGrafter"/>
</dbReference>
<dbReference type="Gene3D" id="1.10.540.10">
    <property type="entry name" value="Acyl-CoA dehydrogenase/oxidase, N-terminal domain"/>
    <property type="match status" value="1"/>
</dbReference>
<comment type="cofactor">
    <cofactor evidence="1">
        <name>FAD</name>
        <dbReference type="ChEBI" id="CHEBI:57692"/>
    </cofactor>
</comment>
<dbReference type="EMBL" id="CAFBMF010000132">
    <property type="protein sequence ID" value="CAB4911205.1"/>
    <property type="molecule type" value="Genomic_DNA"/>
</dbReference>
<feature type="domain" description="Acyl-CoA dehydrogenase/oxidase C-terminal" evidence="6">
    <location>
        <begin position="287"/>
        <end position="395"/>
    </location>
</feature>
<dbReference type="PANTHER" id="PTHR43292:SF4">
    <property type="entry name" value="ACYL-COA DEHYDROGENASE FADE34"/>
    <property type="match status" value="1"/>
</dbReference>
<organism evidence="12">
    <name type="scientific">freshwater metagenome</name>
    <dbReference type="NCBI Taxonomy" id="449393"/>
    <lineage>
        <taxon>unclassified sequences</taxon>
        <taxon>metagenomes</taxon>
        <taxon>ecological metagenomes</taxon>
    </lineage>
</organism>
<reference evidence="12" key="1">
    <citation type="submission" date="2020-05" db="EMBL/GenBank/DDBJ databases">
        <authorList>
            <person name="Chiriac C."/>
            <person name="Salcher M."/>
            <person name="Ghai R."/>
            <person name="Kavagutti S V."/>
        </authorList>
    </citation>
    <scope>NUCLEOTIDE SEQUENCE</scope>
</reference>
<sequence length="404" mass="44801">MNAVTRETVQQEVRDWLRANWDPQLSLQVWRERLVDAGWAVPSWSHEWFGRDLPAWADQIVADELRLIGAVGNPLGSGMSLAAPTIVEHGSDELKRLILRQTLTGEKTWCQLFSEPGAGSDLASLSSSAVLDGDEWVINGQKVWNTSAHHADYGMLLARTNRDGSKHHGITYFVLPMRQPGVEVRPIKQMNYHSSFNEVFMTDARIPANMIVGTLDDGWRVARATLAHERTFSTMRRPKFVHHAATESRAVREAEHEAEEHFKTYVWYPQRAGRVDLVVERAQTLGVSNDPVIRQNIAALLSFQKMNEWTALRARAARALGRPPGPEGSIGKLAASEVSRMANRVHTLISGAHGMLQNGENIHDATIAEVLVSTPAQSIAGGTDQIQRSIIGEKILGLPRDASN</sequence>
<dbReference type="EMBL" id="CAFBPS010000094">
    <property type="protein sequence ID" value="CAB5032817.1"/>
    <property type="molecule type" value="Genomic_DNA"/>
</dbReference>
<evidence type="ECO:0000259" key="7">
    <source>
        <dbReference type="Pfam" id="PF02770"/>
    </source>
</evidence>
<dbReference type="InterPro" id="IPR009100">
    <property type="entry name" value="AcylCoA_DH/oxidase_NM_dom_sf"/>
</dbReference>
<evidence type="ECO:0000256" key="3">
    <source>
        <dbReference type="ARBA" id="ARBA00022630"/>
    </source>
</evidence>
<dbReference type="GO" id="GO:0016627">
    <property type="term" value="F:oxidoreductase activity, acting on the CH-CH group of donors"/>
    <property type="evidence" value="ECO:0007669"/>
    <property type="project" value="InterPro"/>
</dbReference>
<keyword evidence="3" id="KW-0285">Flavoprotein</keyword>
<evidence type="ECO:0000313" key="9">
    <source>
        <dbReference type="EMBL" id="CAB4726226.1"/>
    </source>
</evidence>
<keyword evidence="5" id="KW-0560">Oxidoreductase</keyword>
<dbReference type="InterPro" id="IPR006091">
    <property type="entry name" value="Acyl-CoA_Oxase/DH_mid-dom"/>
</dbReference>
<comment type="similarity">
    <text evidence="2">Belongs to the acyl-CoA dehydrogenase family.</text>
</comment>
<dbReference type="AlphaFoldDB" id="A0A6J7RVC6"/>
<evidence type="ECO:0000256" key="1">
    <source>
        <dbReference type="ARBA" id="ARBA00001974"/>
    </source>
</evidence>
<dbReference type="InterPro" id="IPR013786">
    <property type="entry name" value="AcylCoA_DH/ox_N"/>
</dbReference>
<keyword evidence="4" id="KW-0274">FAD</keyword>
<dbReference type="SUPFAM" id="SSF47203">
    <property type="entry name" value="Acyl-CoA dehydrogenase C-terminal domain-like"/>
    <property type="match status" value="1"/>
</dbReference>
<evidence type="ECO:0000259" key="6">
    <source>
        <dbReference type="Pfam" id="PF00441"/>
    </source>
</evidence>
<protein>
    <submittedName>
        <fullName evidence="12">Unannotated protein</fullName>
    </submittedName>
</protein>
<dbReference type="FunFam" id="2.40.110.10:FF:000011">
    <property type="entry name" value="Acyl-CoA dehydrogenase FadE34"/>
    <property type="match status" value="1"/>
</dbReference>
<dbReference type="InterPro" id="IPR046373">
    <property type="entry name" value="Acyl-CoA_Oxase/DH_mid-dom_sf"/>
</dbReference>
<dbReference type="InterPro" id="IPR052161">
    <property type="entry name" value="Mycobact_Acyl-CoA_DH"/>
</dbReference>
<feature type="domain" description="Acyl-CoA oxidase/dehydrogenase middle" evidence="7">
    <location>
        <begin position="110"/>
        <end position="199"/>
    </location>
</feature>
<dbReference type="Pfam" id="PF02770">
    <property type="entry name" value="Acyl-CoA_dh_M"/>
    <property type="match status" value="1"/>
</dbReference>
<dbReference type="Gene3D" id="2.40.110.10">
    <property type="entry name" value="Butyryl-CoA Dehydrogenase, subunit A, domain 2"/>
    <property type="match status" value="1"/>
</dbReference>